<organism evidence="2 3">
    <name type="scientific">Parnassius apollo</name>
    <name type="common">Apollo butterfly</name>
    <name type="synonym">Papilio apollo</name>
    <dbReference type="NCBI Taxonomy" id="110799"/>
    <lineage>
        <taxon>Eukaryota</taxon>
        <taxon>Metazoa</taxon>
        <taxon>Ecdysozoa</taxon>
        <taxon>Arthropoda</taxon>
        <taxon>Hexapoda</taxon>
        <taxon>Insecta</taxon>
        <taxon>Pterygota</taxon>
        <taxon>Neoptera</taxon>
        <taxon>Endopterygota</taxon>
        <taxon>Lepidoptera</taxon>
        <taxon>Glossata</taxon>
        <taxon>Ditrysia</taxon>
        <taxon>Papilionoidea</taxon>
        <taxon>Papilionidae</taxon>
        <taxon>Parnassiinae</taxon>
        <taxon>Parnassini</taxon>
        <taxon>Parnassius</taxon>
        <taxon>Parnassius</taxon>
    </lineage>
</organism>
<keyword evidence="1" id="KW-0732">Signal</keyword>
<reference evidence="2" key="1">
    <citation type="submission" date="2021-04" db="EMBL/GenBank/DDBJ databases">
        <authorList>
            <person name="Tunstrom K."/>
        </authorList>
    </citation>
    <scope>NUCLEOTIDE SEQUENCE</scope>
</reference>
<evidence type="ECO:0000313" key="2">
    <source>
        <dbReference type="EMBL" id="CAG4999882.1"/>
    </source>
</evidence>
<accession>A0A8S3X3E2</accession>
<evidence type="ECO:0000313" key="3">
    <source>
        <dbReference type="Proteomes" id="UP000691718"/>
    </source>
</evidence>
<sequence>MSHLLLLVLTMLTIVIACAKPLGQEQYKDGTDHKATSEFNYNLISIVDSFKNIIEENNKFEKLKKSLKGILENVAKDLNEAVSHRINNDKAGRQKHEYSITDSTLEEIEETLENEHAEIGEETANEIAHTMNKNYSWTQQKSKQVIAEFLKLFYGIITI</sequence>
<evidence type="ECO:0000256" key="1">
    <source>
        <dbReference type="SAM" id="SignalP"/>
    </source>
</evidence>
<proteinExistence type="predicted"/>
<dbReference type="EMBL" id="CAJQZP010000945">
    <property type="protein sequence ID" value="CAG4999882.1"/>
    <property type="molecule type" value="Genomic_DNA"/>
</dbReference>
<feature type="signal peptide" evidence="1">
    <location>
        <begin position="1"/>
        <end position="19"/>
    </location>
</feature>
<gene>
    <name evidence="2" type="ORF">PAPOLLO_LOCUS13600</name>
</gene>
<comment type="caution">
    <text evidence="2">The sequence shown here is derived from an EMBL/GenBank/DDBJ whole genome shotgun (WGS) entry which is preliminary data.</text>
</comment>
<feature type="chain" id="PRO_5035858233" evidence="1">
    <location>
        <begin position="20"/>
        <end position="159"/>
    </location>
</feature>
<dbReference type="Proteomes" id="UP000691718">
    <property type="component" value="Unassembled WGS sequence"/>
</dbReference>
<protein>
    <submittedName>
        <fullName evidence="2">(apollo) hypothetical protein</fullName>
    </submittedName>
</protein>
<name>A0A8S3X3E2_PARAO</name>
<dbReference type="AlphaFoldDB" id="A0A8S3X3E2"/>
<keyword evidence="3" id="KW-1185">Reference proteome</keyword>